<reference evidence="8 9" key="1">
    <citation type="submission" date="2019-07" db="EMBL/GenBank/DDBJ databases">
        <title>Ln-dependent methylotrophs.</title>
        <authorList>
            <person name="Tani A."/>
        </authorList>
    </citation>
    <scope>NUCLEOTIDE SEQUENCE [LARGE SCALE GENOMIC DNA]</scope>
    <source>
        <strain evidence="8 9">SM89A</strain>
    </source>
</reference>
<evidence type="ECO:0000256" key="4">
    <source>
        <dbReference type="RuleBase" id="RU003357"/>
    </source>
</evidence>
<keyword evidence="3" id="KW-0998">Cell outer membrane</keyword>
<feature type="signal peptide" evidence="5">
    <location>
        <begin position="1"/>
        <end position="35"/>
    </location>
</feature>
<dbReference type="Pfam" id="PF00593">
    <property type="entry name" value="TonB_dep_Rec_b-barrel"/>
    <property type="match status" value="1"/>
</dbReference>
<dbReference type="InterPro" id="IPR037066">
    <property type="entry name" value="Plug_dom_sf"/>
</dbReference>
<evidence type="ECO:0000313" key="9">
    <source>
        <dbReference type="Proteomes" id="UP000316781"/>
    </source>
</evidence>
<dbReference type="PANTHER" id="PTHR47234:SF3">
    <property type="entry name" value="SECRETIN_TONB SHORT N-TERMINAL DOMAIN-CONTAINING PROTEIN"/>
    <property type="match status" value="1"/>
</dbReference>
<dbReference type="Pfam" id="PF07715">
    <property type="entry name" value="Plug"/>
    <property type="match status" value="1"/>
</dbReference>
<sequence length="818" mass="87263">MADVQHKTSTMSRRHSIEASLAALALALAALSARAEDRKPTELSVDDIIVTGTRDYNVKARESTAPVTVLGSNRIAQTGANNLFDALQKLDPSYAFSGFGGDLDNLVRTPSLRGLTANHVLVLVNGKRRHGTANMGEFNNNGVNGVDLEQIPLSAIDHVEILEDGAAAQYGSDAIAGVINIILKDSPDSGEVSALIGSYGPSYNTNTHGNGLTRTGRVDKGFALGENGFLHLSADLASHLHSNQSGPDRAFYSAAPRVGPGTPFPWLNPDTVGLFYGDAAYLRGAGGLNAGYEFDNGLEAYLFGTGARRRGESFQGFRTPTLNGALPTMLTISGFLPAETIHETDWSVTGGLKGSFFEDGRWDLAFTYGADVVDVGINDTANASLFNARGWTPRQFYIGQYSNSQRTINLDFTKPVPLPFWASPFNIAFGAESRRDTYRIIQGDAWSYYQGGPAALVGIRSTDAGAHGRDSFAGYVDVSNKPLPQWKIEIAGRYETYSDFGDTVNGKLSTRYDVTPQIALRGTVSTGFRAPTLAEEFYTKSQVSPVSAIIVLAPNSAAAALAGARPLKPEKSTNVTVGLVLEPLPNLHASVDAYQIDLRDRIVSTGTLTGDAANAAIAASGNVVSPGFAGFVSYFVNGADTRTRGVDVKADYSIDAGSDGAFHFDFAASFFDTTILRVAEAPAAFNGAPLLDASAKSFLTASVPHAKIIFGGSYLLDAWTFTLHFTHYGWVTQVTPNYVTGGAPYTTATNSPKLITDLEIGYDFDFGLHTAIGGNNVFGVRPDASPFYARFTNANVTNNFSPYGINGGYYYARASLKF</sequence>
<dbReference type="SUPFAM" id="SSF56935">
    <property type="entry name" value="Porins"/>
    <property type="match status" value="1"/>
</dbReference>
<dbReference type="PANTHER" id="PTHR47234">
    <property type="match status" value="1"/>
</dbReference>
<dbReference type="AlphaFoldDB" id="A0A549SNM3"/>
<evidence type="ECO:0000259" key="7">
    <source>
        <dbReference type="Pfam" id="PF07715"/>
    </source>
</evidence>
<evidence type="ECO:0000256" key="5">
    <source>
        <dbReference type="SAM" id="SignalP"/>
    </source>
</evidence>
<dbReference type="Proteomes" id="UP000316781">
    <property type="component" value="Unassembled WGS sequence"/>
</dbReference>
<dbReference type="EMBL" id="VJMF01000059">
    <property type="protein sequence ID" value="TRL31201.1"/>
    <property type="molecule type" value="Genomic_DNA"/>
</dbReference>
<keyword evidence="2 4" id="KW-0472">Membrane</keyword>
<dbReference type="Gene3D" id="2.170.130.10">
    <property type="entry name" value="TonB-dependent receptor, plug domain"/>
    <property type="match status" value="1"/>
</dbReference>
<comment type="subcellular location">
    <subcellularLocation>
        <location evidence="1 4">Cell outer membrane</location>
    </subcellularLocation>
</comment>
<accession>A0A549SNM3</accession>
<comment type="similarity">
    <text evidence="4">Belongs to the TonB-dependent receptor family.</text>
</comment>
<dbReference type="RefSeq" id="WP_142863618.1">
    <property type="nucleotide sequence ID" value="NZ_VJMF01000059.1"/>
</dbReference>
<organism evidence="8 9">
    <name type="scientific">Methylosinus sporium</name>
    <dbReference type="NCBI Taxonomy" id="428"/>
    <lineage>
        <taxon>Bacteria</taxon>
        <taxon>Pseudomonadati</taxon>
        <taxon>Pseudomonadota</taxon>
        <taxon>Alphaproteobacteria</taxon>
        <taxon>Hyphomicrobiales</taxon>
        <taxon>Methylocystaceae</taxon>
        <taxon>Methylosinus</taxon>
    </lineage>
</organism>
<dbReference type="CDD" id="cd01347">
    <property type="entry name" value="ligand_gated_channel"/>
    <property type="match status" value="1"/>
</dbReference>
<gene>
    <name evidence="8" type="ORF">FM996_14570</name>
</gene>
<evidence type="ECO:0000256" key="2">
    <source>
        <dbReference type="ARBA" id="ARBA00023136"/>
    </source>
</evidence>
<protein>
    <submittedName>
        <fullName evidence="8">TonB-dependent receptor</fullName>
    </submittedName>
</protein>
<evidence type="ECO:0000313" key="8">
    <source>
        <dbReference type="EMBL" id="TRL31201.1"/>
    </source>
</evidence>
<feature type="domain" description="TonB-dependent receptor-like beta-barrel" evidence="6">
    <location>
        <begin position="281"/>
        <end position="777"/>
    </location>
</feature>
<evidence type="ECO:0000259" key="6">
    <source>
        <dbReference type="Pfam" id="PF00593"/>
    </source>
</evidence>
<proteinExistence type="inferred from homology"/>
<keyword evidence="8" id="KW-0675">Receptor</keyword>
<dbReference type="GO" id="GO:0009279">
    <property type="term" value="C:cell outer membrane"/>
    <property type="evidence" value="ECO:0007669"/>
    <property type="project" value="UniProtKB-SubCell"/>
</dbReference>
<evidence type="ECO:0000256" key="1">
    <source>
        <dbReference type="ARBA" id="ARBA00004442"/>
    </source>
</evidence>
<dbReference type="InterPro" id="IPR036942">
    <property type="entry name" value="Beta-barrel_TonB_sf"/>
</dbReference>
<feature type="chain" id="PRO_5022183174" evidence="5">
    <location>
        <begin position="36"/>
        <end position="818"/>
    </location>
</feature>
<dbReference type="InterPro" id="IPR000531">
    <property type="entry name" value="Beta-barrel_TonB"/>
</dbReference>
<keyword evidence="4" id="KW-0798">TonB box</keyword>
<feature type="domain" description="TonB-dependent receptor plug" evidence="7">
    <location>
        <begin position="60"/>
        <end position="178"/>
    </location>
</feature>
<keyword evidence="5" id="KW-0732">Signal</keyword>
<name>A0A549SNM3_METSR</name>
<dbReference type="Gene3D" id="2.40.170.20">
    <property type="entry name" value="TonB-dependent receptor, beta-barrel domain"/>
    <property type="match status" value="1"/>
</dbReference>
<comment type="caution">
    <text evidence="8">The sequence shown here is derived from an EMBL/GenBank/DDBJ whole genome shotgun (WGS) entry which is preliminary data.</text>
</comment>
<evidence type="ECO:0000256" key="3">
    <source>
        <dbReference type="ARBA" id="ARBA00023237"/>
    </source>
</evidence>
<dbReference type="InterPro" id="IPR012910">
    <property type="entry name" value="Plug_dom"/>
</dbReference>